<dbReference type="Pfam" id="PF13808">
    <property type="entry name" value="DDE_Tnp_1_assoc"/>
    <property type="match status" value="1"/>
</dbReference>
<sequence length="138" mass="15703">MRKSKKLERLELEYSIEVKGVGMRVNIIEHFASLKDPRIQRKKLHALMDIIVLVICGVISGAESWEAIDKFGHEKLDWLRQFIPLSNGIPSHDCIAYVISRLSVKGFQECFRSCGVISSIPLWPMPNVLLKRCVNIGV</sequence>
<dbReference type="KEGG" id="tig:THII_2211"/>
<dbReference type="InterPro" id="IPR047647">
    <property type="entry name" value="ISAs1_transpos"/>
</dbReference>
<proteinExistence type="predicted"/>
<protein>
    <submittedName>
        <fullName evidence="2">Transposase IS4</fullName>
    </submittedName>
</protein>
<reference evidence="2 3" key="1">
    <citation type="journal article" date="2014" name="ISME J.">
        <title>Ecophysiology of Thioploca ingrica as revealed by the complete genome sequence supplemented with proteomic evidence.</title>
        <authorList>
            <person name="Kojima H."/>
            <person name="Ogura Y."/>
            <person name="Yamamoto N."/>
            <person name="Togashi T."/>
            <person name="Mori H."/>
            <person name="Watanabe T."/>
            <person name="Nemoto F."/>
            <person name="Kurokawa K."/>
            <person name="Hayashi T."/>
            <person name="Fukui M."/>
        </authorList>
    </citation>
    <scope>NUCLEOTIDE SEQUENCE [LARGE SCALE GENOMIC DNA]</scope>
</reference>
<name>A0A090AER5_9GAMM</name>
<feature type="domain" description="H repeat-associated protein N-terminal" evidence="1">
    <location>
        <begin position="28"/>
        <end position="113"/>
    </location>
</feature>
<dbReference type="EMBL" id="AP014633">
    <property type="protein sequence ID" value="BAP56508.1"/>
    <property type="molecule type" value="Genomic_DNA"/>
</dbReference>
<dbReference type="Proteomes" id="UP000031623">
    <property type="component" value="Chromosome"/>
</dbReference>
<dbReference type="AlphaFoldDB" id="A0A090AER5"/>
<evidence type="ECO:0000313" key="2">
    <source>
        <dbReference type="EMBL" id="BAP56508.1"/>
    </source>
</evidence>
<dbReference type="HOGENOM" id="CLU_1854308_0_0_6"/>
<organism evidence="2 3">
    <name type="scientific">Thioploca ingrica</name>
    <dbReference type="NCBI Taxonomy" id="40754"/>
    <lineage>
        <taxon>Bacteria</taxon>
        <taxon>Pseudomonadati</taxon>
        <taxon>Pseudomonadota</taxon>
        <taxon>Gammaproteobacteria</taxon>
        <taxon>Thiotrichales</taxon>
        <taxon>Thiotrichaceae</taxon>
        <taxon>Thioploca</taxon>
    </lineage>
</organism>
<gene>
    <name evidence="2" type="ORF">THII_2211</name>
</gene>
<dbReference type="PANTHER" id="PTHR30298:SF0">
    <property type="entry name" value="PROTEIN YBFL-RELATED"/>
    <property type="match status" value="1"/>
</dbReference>
<dbReference type="STRING" id="40754.THII_2211"/>
<evidence type="ECO:0000259" key="1">
    <source>
        <dbReference type="Pfam" id="PF13808"/>
    </source>
</evidence>
<dbReference type="NCBIfam" id="NF033564">
    <property type="entry name" value="transpos_ISAs1"/>
    <property type="match status" value="1"/>
</dbReference>
<evidence type="ECO:0000313" key="3">
    <source>
        <dbReference type="Proteomes" id="UP000031623"/>
    </source>
</evidence>
<dbReference type="InterPro" id="IPR032806">
    <property type="entry name" value="YbfD_N"/>
</dbReference>
<accession>A0A090AER5</accession>
<keyword evidence="3" id="KW-1185">Reference proteome</keyword>
<dbReference type="InterPro" id="IPR051698">
    <property type="entry name" value="Transposase_11-like"/>
</dbReference>
<dbReference type="PANTHER" id="PTHR30298">
    <property type="entry name" value="H REPEAT-ASSOCIATED PREDICTED TRANSPOSASE"/>
    <property type="match status" value="1"/>
</dbReference>